<organism evidence="3 4">
    <name type="scientific">Ruania alba</name>
    <dbReference type="NCBI Taxonomy" id="648782"/>
    <lineage>
        <taxon>Bacteria</taxon>
        <taxon>Bacillati</taxon>
        <taxon>Actinomycetota</taxon>
        <taxon>Actinomycetes</taxon>
        <taxon>Micrococcales</taxon>
        <taxon>Ruaniaceae</taxon>
        <taxon>Ruania</taxon>
    </lineage>
</organism>
<dbReference type="InterPro" id="IPR018392">
    <property type="entry name" value="LysM"/>
</dbReference>
<keyword evidence="1" id="KW-0812">Transmembrane</keyword>
<dbReference type="Proteomes" id="UP000199220">
    <property type="component" value="Unassembled WGS sequence"/>
</dbReference>
<dbReference type="AlphaFoldDB" id="A0A1H5E7T3"/>
<dbReference type="STRING" id="648782.SAMN04488554_0920"/>
<feature type="domain" description="LysM" evidence="2">
    <location>
        <begin position="98"/>
        <end position="148"/>
    </location>
</feature>
<keyword evidence="1" id="KW-1133">Transmembrane helix</keyword>
<sequence length="151" mass="15509">MSALALPVPEFRPSPVRRRHLVAVPDVTPQPLSVPRAPEAPLAPVRPTSDLSEAAPLRLTMRGRAVLSVLALLGAVLVGSLVGLAFPANEAPPAEVGVVTVGAGESLWVIASEVAEPGQDVRVVVDQIMTLNGLSGATVHTGQQLTVPAEG</sequence>
<evidence type="ECO:0000313" key="4">
    <source>
        <dbReference type="Proteomes" id="UP000199220"/>
    </source>
</evidence>
<dbReference type="InterPro" id="IPR036779">
    <property type="entry name" value="LysM_dom_sf"/>
</dbReference>
<evidence type="ECO:0000256" key="1">
    <source>
        <dbReference type="SAM" id="Phobius"/>
    </source>
</evidence>
<proteinExistence type="predicted"/>
<dbReference type="Gene3D" id="3.10.350.10">
    <property type="entry name" value="LysM domain"/>
    <property type="match status" value="1"/>
</dbReference>
<dbReference type="SMART" id="SM00257">
    <property type="entry name" value="LysM"/>
    <property type="match status" value="1"/>
</dbReference>
<dbReference type="Pfam" id="PF01476">
    <property type="entry name" value="LysM"/>
    <property type="match status" value="1"/>
</dbReference>
<keyword evidence="1" id="KW-0472">Membrane</keyword>
<accession>A0A1H5E7T3</accession>
<dbReference type="RefSeq" id="WP_245708665.1">
    <property type="nucleotide sequence ID" value="NZ_FNTX01000001.1"/>
</dbReference>
<name>A0A1H5E7T3_9MICO</name>
<dbReference type="SUPFAM" id="SSF54106">
    <property type="entry name" value="LysM domain"/>
    <property type="match status" value="1"/>
</dbReference>
<evidence type="ECO:0000259" key="2">
    <source>
        <dbReference type="SMART" id="SM00257"/>
    </source>
</evidence>
<feature type="transmembrane region" description="Helical" evidence="1">
    <location>
        <begin position="65"/>
        <end position="86"/>
    </location>
</feature>
<gene>
    <name evidence="3" type="ORF">SAMN04488554_0920</name>
</gene>
<keyword evidence="4" id="KW-1185">Reference proteome</keyword>
<evidence type="ECO:0000313" key="3">
    <source>
        <dbReference type="EMBL" id="SED87096.1"/>
    </source>
</evidence>
<reference evidence="4" key="1">
    <citation type="submission" date="2016-10" db="EMBL/GenBank/DDBJ databases">
        <authorList>
            <person name="Varghese N."/>
            <person name="Submissions S."/>
        </authorList>
    </citation>
    <scope>NUCLEOTIDE SEQUENCE [LARGE SCALE GENOMIC DNA]</scope>
    <source>
        <strain evidence="4">DSM 21368</strain>
    </source>
</reference>
<dbReference type="EMBL" id="FNTX01000001">
    <property type="protein sequence ID" value="SED87096.1"/>
    <property type="molecule type" value="Genomic_DNA"/>
</dbReference>
<protein>
    <submittedName>
        <fullName evidence="3">LysM domain-containing protein</fullName>
    </submittedName>
</protein>